<proteinExistence type="predicted"/>
<dbReference type="EMBL" id="AMGX01000027">
    <property type="protein sequence ID" value="EXJ63346.1"/>
    <property type="molecule type" value="Genomic_DNA"/>
</dbReference>
<sequence length="306" mass="34003">MSNMSDMDVDPIFYEAVARDEAFRQAVHDFMEHHAPLVLTHYMRGALHNLVFSYFGTSQNIEMQRLILALHNTYSLEGLMDMTLLDNIRVNVDIVNQESIHMNFGMANEMPYYGMGQQLASSSAALPNLTGLASFTEPAHTSTSTLPTYHFYQLAGEEPAVGSLASNHSGSSAADDAGTGHVTMTSTAPVVGSSNSVVKCHPDGLEYKITIEPKDKSWLFKCDECGHEVIWREEFTRHMRVGAARADFKLVNAVPEEGQVWYGVDAAGNEYMGELVEREDPDERRPKRRIPPPCGPRLKAHRRGNG</sequence>
<dbReference type="RefSeq" id="XP_007750429.1">
    <property type="nucleotide sequence ID" value="XM_007752239.1"/>
</dbReference>
<protein>
    <submittedName>
        <fullName evidence="2">Uncharacterized protein</fullName>
    </submittedName>
</protein>
<feature type="region of interest" description="Disordered" evidence="1">
    <location>
        <begin position="277"/>
        <end position="306"/>
    </location>
</feature>
<evidence type="ECO:0000313" key="2">
    <source>
        <dbReference type="EMBL" id="EXJ63346.1"/>
    </source>
</evidence>
<gene>
    <name evidence="2" type="ORF">A1O5_11667</name>
</gene>
<comment type="caution">
    <text evidence="2">The sequence shown here is derived from an EMBL/GenBank/DDBJ whole genome shotgun (WGS) entry which is preliminary data.</text>
</comment>
<accession>W9WFM1</accession>
<dbReference type="Proteomes" id="UP000019471">
    <property type="component" value="Unassembled WGS sequence"/>
</dbReference>
<organism evidence="2 3">
    <name type="scientific">Cladophialophora psammophila CBS 110553</name>
    <dbReference type="NCBI Taxonomy" id="1182543"/>
    <lineage>
        <taxon>Eukaryota</taxon>
        <taxon>Fungi</taxon>
        <taxon>Dikarya</taxon>
        <taxon>Ascomycota</taxon>
        <taxon>Pezizomycotina</taxon>
        <taxon>Eurotiomycetes</taxon>
        <taxon>Chaetothyriomycetidae</taxon>
        <taxon>Chaetothyriales</taxon>
        <taxon>Herpotrichiellaceae</taxon>
        <taxon>Cladophialophora</taxon>
    </lineage>
</organism>
<dbReference type="OrthoDB" id="4147336at2759"/>
<dbReference type="HOGENOM" id="CLU_084250_0_0_1"/>
<evidence type="ECO:0000313" key="3">
    <source>
        <dbReference type="Proteomes" id="UP000019471"/>
    </source>
</evidence>
<keyword evidence="3" id="KW-1185">Reference proteome</keyword>
<evidence type="ECO:0000256" key="1">
    <source>
        <dbReference type="SAM" id="MobiDB-lite"/>
    </source>
</evidence>
<name>W9WFM1_9EURO</name>
<reference evidence="2 3" key="1">
    <citation type="submission" date="2013-03" db="EMBL/GenBank/DDBJ databases">
        <title>The Genome Sequence of Cladophialophora psammophila CBS 110553.</title>
        <authorList>
            <consortium name="The Broad Institute Genomics Platform"/>
            <person name="Cuomo C."/>
            <person name="de Hoog S."/>
            <person name="Gorbushina A."/>
            <person name="Walker B."/>
            <person name="Young S.K."/>
            <person name="Zeng Q."/>
            <person name="Gargeya S."/>
            <person name="Fitzgerald M."/>
            <person name="Haas B."/>
            <person name="Abouelleil A."/>
            <person name="Allen A.W."/>
            <person name="Alvarado L."/>
            <person name="Arachchi H.M."/>
            <person name="Berlin A.M."/>
            <person name="Chapman S.B."/>
            <person name="Gainer-Dewar J."/>
            <person name="Goldberg J."/>
            <person name="Griggs A."/>
            <person name="Gujja S."/>
            <person name="Hansen M."/>
            <person name="Howarth C."/>
            <person name="Imamovic A."/>
            <person name="Ireland A."/>
            <person name="Larimer J."/>
            <person name="McCowan C."/>
            <person name="Murphy C."/>
            <person name="Pearson M."/>
            <person name="Poon T.W."/>
            <person name="Priest M."/>
            <person name="Roberts A."/>
            <person name="Saif S."/>
            <person name="Shea T."/>
            <person name="Sisk P."/>
            <person name="Sykes S."/>
            <person name="Wortman J."/>
            <person name="Nusbaum C."/>
            <person name="Birren B."/>
        </authorList>
    </citation>
    <scope>NUCLEOTIDE SEQUENCE [LARGE SCALE GENOMIC DNA]</scope>
    <source>
        <strain evidence="2 3">CBS 110553</strain>
    </source>
</reference>
<dbReference type="AlphaFoldDB" id="W9WFM1"/>
<dbReference type="GeneID" id="19196356"/>